<organism evidence="2 3">
    <name type="scientific">Cylindrospermopsis raciborskii CENA303</name>
    <dbReference type="NCBI Taxonomy" id="1170769"/>
    <lineage>
        <taxon>Bacteria</taxon>
        <taxon>Bacillati</taxon>
        <taxon>Cyanobacteriota</taxon>
        <taxon>Cyanophyceae</taxon>
        <taxon>Nostocales</taxon>
        <taxon>Aphanizomenonaceae</taxon>
        <taxon>Cylindrospermopsis</taxon>
    </lineage>
</organism>
<protein>
    <submittedName>
        <fullName evidence="2">Uncharacterized protein</fullName>
    </submittedName>
</protein>
<accession>A0A1X4G394</accession>
<evidence type="ECO:0000313" key="3">
    <source>
        <dbReference type="Proteomes" id="UP000192997"/>
    </source>
</evidence>
<dbReference type="AlphaFoldDB" id="A0A1X4G394"/>
<proteinExistence type="predicted"/>
<feature type="compositionally biased region" description="Basic and acidic residues" evidence="1">
    <location>
        <begin position="233"/>
        <end position="244"/>
    </location>
</feature>
<name>A0A1X4G394_9CYAN</name>
<evidence type="ECO:0000313" key="2">
    <source>
        <dbReference type="EMBL" id="OSO88094.1"/>
    </source>
</evidence>
<sequence length="258" mass="27627">MSEFGPREVHLGGAGGAVQVGLHDAEEEVLLAVRALVVDPVARGFVERDGDADGRALRVVVGRAGLTRDLERAAAVLGLVEREARVDARPGALERLGHRGDRLEARILLHGEALLASRVVELEPAPLEAIDLEVGRGPGVARERDPGLVALHGAVGVVRARGEDRVLSSNRGARTARRHVVGLELLAREQREALHVEGAERLAIDHVRSRGDARERLFGRLLRGSVGRLGRAPGERAGREHRDGEEGEGTSESEHAPP</sequence>
<dbReference type="EMBL" id="NBYN01000063">
    <property type="protein sequence ID" value="OSO88094.1"/>
    <property type="molecule type" value="Genomic_DNA"/>
</dbReference>
<comment type="caution">
    <text evidence="2">The sequence shown here is derived from an EMBL/GenBank/DDBJ whole genome shotgun (WGS) entry which is preliminary data.</text>
</comment>
<gene>
    <name evidence="2" type="ORF">B7O87_14365</name>
</gene>
<feature type="region of interest" description="Disordered" evidence="1">
    <location>
        <begin position="228"/>
        <end position="258"/>
    </location>
</feature>
<reference evidence="3" key="1">
    <citation type="submission" date="2017-04" db="EMBL/GenBank/DDBJ databases">
        <authorList>
            <person name="Abreu V.A."/>
            <person name="Popin R.V."/>
            <person name="Rigonato J."/>
            <person name="Andreote A.P."/>
            <person name="Schaker P.C."/>
            <person name="Hoff-Risseti C."/>
            <person name="Alvarenga D.O."/>
            <person name="Varani A.M."/>
            <person name="Fiore M.F."/>
        </authorList>
    </citation>
    <scope>NUCLEOTIDE SEQUENCE [LARGE SCALE GENOMIC DNA]</scope>
    <source>
        <strain evidence="3">CENA303</strain>
    </source>
</reference>
<evidence type="ECO:0000256" key="1">
    <source>
        <dbReference type="SAM" id="MobiDB-lite"/>
    </source>
</evidence>
<dbReference type="Proteomes" id="UP000192997">
    <property type="component" value="Unassembled WGS sequence"/>
</dbReference>